<dbReference type="InterPro" id="IPR005186">
    <property type="entry name" value="FlaG"/>
</dbReference>
<dbReference type="Gene3D" id="3.30.160.170">
    <property type="entry name" value="FlaG-like"/>
    <property type="match status" value="1"/>
</dbReference>
<organism evidence="2 3">
    <name type="scientific">Candidatus Geothrix odensensis</name>
    <dbReference type="NCBI Taxonomy" id="2954440"/>
    <lineage>
        <taxon>Bacteria</taxon>
        <taxon>Pseudomonadati</taxon>
        <taxon>Acidobacteriota</taxon>
        <taxon>Holophagae</taxon>
        <taxon>Holophagales</taxon>
        <taxon>Holophagaceae</taxon>
        <taxon>Geothrix</taxon>
    </lineage>
</organism>
<reference evidence="2 3" key="1">
    <citation type="submission" date="2020-10" db="EMBL/GenBank/DDBJ databases">
        <title>Connecting structure to function with the recovery of over 1000 high-quality activated sludge metagenome-assembled genomes encoding full-length rRNA genes using long-read sequencing.</title>
        <authorList>
            <person name="Singleton C.M."/>
            <person name="Petriglieri F."/>
            <person name="Kristensen J.M."/>
            <person name="Kirkegaard R.H."/>
            <person name="Michaelsen T.Y."/>
            <person name="Andersen M.H."/>
            <person name="Karst S.M."/>
            <person name="Dueholm M.S."/>
            <person name="Nielsen P.H."/>
            <person name="Albertsen M."/>
        </authorList>
    </citation>
    <scope>NUCLEOTIDE SEQUENCE [LARGE SCALE GENOMIC DNA]</scope>
    <source>
        <strain evidence="2">OdNE_18-Q3-R46-58_MAXAC.008</strain>
    </source>
</reference>
<proteinExistence type="predicted"/>
<name>A0A936K8T3_9BACT</name>
<evidence type="ECO:0000313" key="2">
    <source>
        <dbReference type="EMBL" id="MBK8573832.1"/>
    </source>
</evidence>
<dbReference type="AlphaFoldDB" id="A0A936K8T3"/>
<protein>
    <submittedName>
        <fullName evidence="2">Flagellar protein FlaG</fullName>
    </submittedName>
</protein>
<keyword evidence="2" id="KW-0969">Cilium</keyword>
<gene>
    <name evidence="2" type="ORF">IPN91_14715</name>
</gene>
<dbReference type="Pfam" id="PF03646">
    <property type="entry name" value="FlaG"/>
    <property type="match status" value="1"/>
</dbReference>
<sequence>MSSEIAITGSAPVVAGSPAPRTAAARPAPVKGAPVQATGSGSAQEAAAQVGQRLEQARPELKLQVDAGSGRTVFQVVQQGTGQVIMQVPSEEILGMSRRLREAEGQPGTLVDREG</sequence>
<keyword evidence="2" id="KW-0282">Flagellum</keyword>
<dbReference type="SUPFAM" id="SSF160214">
    <property type="entry name" value="FlaG-like"/>
    <property type="match status" value="1"/>
</dbReference>
<keyword evidence="2" id="KW-0966">Cell projection</keyword>
<feature type="region of interest" description="Disordered" evidence="1">
    <location>
        <begin position="1"/>
        <end position="53"/>
    </location>
</feature>
<dbReference type="InterPro" id="IPR035924">
    <property type="entry name" value="FlaG-like_sf"/>
</dbReference>
<accession>A0A936K8T3</accession>
<feature type="compositionally biased region" description="Low complexity" evidence="1">
    <location>
        <begin position="18"/>
        <end position="29"/>
    </location>
</feature>
<comment type="caution">
    <text evidence="2">The sequence shown here is derived from an EMBL/GenBank/DDBJ whole genome shotgun (WGS) entry which is preliminary data.</text>
</comment>
<evidence type="ECO:0000313" key="3">
    <source>
        <dbReference type="Proteomes" id="UP000709959"/>
    </source>
</evidence>
<dbReference type="EMBL" id="JADKCH010000032">
    <property type="protein sequence ID" value="MBK8573832.1"/>
    <property type="molecule type" value="Genomic_DNA"/>
</dbReference>
<dbReference type="Proteomes" id="UP000709959">
    <property type="component" value="Unassembled WGS sequence"/>
</dbReference>
<evidence type="ECO:0000256" key="1">
    <source>
        <dbReference type="SAM" id="MobiDB-lite"/>
    </source>
</evidence>